<evidence type="ECO:0000313" key="2">
    <source>
        <dbReference type="EMBL" id="CAD9407806.1"/>
    </source>
</evidence>
<reference evidence="2" key="1">
    <citation type="submission" date="2021-01" db="EMBL/GenBank/DDBJ databases">
        <authorList>
            <person name="Corre E."/>
            <person name="Pelletier E."/>
            <person name="Niang G."/>
            <person name="Scheremetjew M."/>
            <person name="Finn R."/>
            <person name="Kale V."/>
            <person name="Holt S."/>
            <person name="Cochrane G."/>
            <person name="Meng A."/>
            <person name="Brown T."/>
            <person name="Cohen L."/>
        </authorList>
    </citation>
    <scope>NUCLEOTIDE SEQUENCE</scope>
    <source>
        <strain evidence="2">UTEX LB 985</strain>
    </source>
</reference>
<protein>
    <submittedName>
        <fullName evidence="2">Uncharacterized protein</fullName>
    </submittedName>
</protein>
<feature type="region of interest" description="Disordered" evidence="1">
    <location>
        <begin position="1"/>
        <end position="52"/>
    </location>
</feature>
<sequence length="148" mass="16005">MERNGGHPGAAMKLQPVASRRVASHRSQMRRSSTSATCGTDAGQSARERSDLAEDPLGACWLPSEPSWSGWQRLAGTLSWAGRLTRGGGDQGVCMAPRHPDWECTTPSVPPEGGRSEEHFVRVPLTGKNMWANAGVELEVEPAPMREE</sequence>
<name>A0A7S2FPQ7_9EUKA</name>
<accession>A0A7S2FPQ7</accession>
<dbReference type="AlphaFoldDB" id="A0A7S2FPQ7"/>
<evidence type="ECO:0000256" key="1">
    <source>
        <dbReference type="SAM" id="MobiDB-lite"/>
    </source>
</evidence>
<organism evidence="2">
    <name type="scientific">Haptolina brevifila</name>
    <dbReference type="NCBI Taxonomy" id="156173"/>
    <lineage>
        <taxon>Eukaryota</taxon>
        <taxon>Haptista</taxon>
        <taxon>Haptophyta</taxon>
        <taxon>Prymnesiophyceae</taxon>
        <taxon>Prymnesiales</taxon>
        <taxon>Prymnesiaceae</taxon>
        <taxon>Haptolina</taxon>
    </lineage>
</organism>
<gene>
    <name evidence="2" type="ORF">CBRE1094_LOCUS4377</name>
</gene>
<dbReference type="EMBL" id="HBGU01007924">
    <property type="protein sequence ID" value="CAD9407806.1"/>
    <property type="molecule type" value="Transcribed_RNA"/>
</dbReference>
<proteinExistence type="predicted"/>